<dbReference type="SUPFAM" id="SSF103473">
    <property type="entry name" value="MFS general substrate transporter"/>
    <property type="match status" value="1"/>
</dbReference>
<evidence type="ECO:0000256" key="6">
    <source>
        <dbReference type="SAM" id="Phobius"/>
    </source>
</evidence>
<keyword evidence="4 6" id="KW-1133">Transmembrane helix</keyword>
<evidence type="ECO:0000256" key="5">
    <source>
        <dbReference type="ARBA" id="ARBA00023136"/>
    </source>
</evidence>
<dbReference type="InterPro" id="IPR011701">
    <property type="entry name" value="MFS"/>
</dbReference>
<dbReference type="Proteomes" id="UP001345827">
    <property type="component" value="Unassembled WGS sequence"/>
</dbReference>
<evidence type="ECO:0000313" key="7">
    <source>
        <dbReference type="EMBL" id="KAK5532977.1"/>
    </source>
</evidence>
<dbReference type="Gene3D" id="1.20.1250.20">
    <property type="entry name" value="MFS general substrate transporter like domains"/>
    <property type="match status" value="2"/>
</dbReference>
<feature type="transmembrane region" description="Helical" evidence="6">
    <location>
        <begin position="370"/>
        <end position="390"/>
    </location>
</feature>
<feature type="transmembrane region" description="Helical" evidence="6">
    <location>
        <begin position="462"/>
        <end position="481"/>
    </location>
</feature>
<keyword evidence="2" id="KW-0813">Transport</keyword>
<gene>
    <name evidence="7" type="ORF">LTR25_007682</name>
</gene>
<evidence type="ECO:0000313" key="8">
    <source>
        <dbReference type="Proteomes" id="UP001345827"/>
    </source>
</evidence>
<proteinExistence type="predicted"/>
<dbReference type="Pfam" id="PF07690">
    <property type="entry name" value="MFS_1"/>
    <property type="match status" value="1"/>
</dbReference>
<reference evidence="7 8" key="1">
    <citation type="submission" date="2023-06" db="EMBL/GenBank/DDBJ databases">
        <title>Black Yeasts Isolated from many extreme environments.</title>
        <authorList>
            <person name="Coleine C."/>
            <person name="Stajich J.E."/>
            <person name="Selbmann L."/>
        </authorList>
    </citation>
    <scope>NUCLEOTIDE SEQUENCE [LARGE SCALE GENOMIC DNA]</scope>
    <source>
        <strain evidence="7 8">CCFEE 5887</strain>
    </source>
</reference>
<dbReference type="GO" id="GO:0016020">
    <property type="term" value="C:membrane"/>
    <property type="evidence" value="ECO:0007669"/>
    <property type="project" value="UniProtKB-SubCell"/>
</dbReference>
<dbReference type="PANTHER" id="PTHR43791:SF36">
    <property type="entry name" value="TRANSPORTER, PUTATIVE (AFU_ORTHOLOGUE AFUA_6G08340)-RELATED"/>
    <property type="match status" value="1"/>
</dbReference>
<feature type="transmembrane region" description="Helical" evidence="6">
    <location>
        <begin position="42"/>
        <end position="60"/>
    </location>
</feature>
<evidence type="ECO:0000256" key="1">
    <source>
        <dbReference type="ARBA" id="ARBA00004141"/>
    </source>
</evidence>
<keyword evidence="5 6" id="KW-0472">Membrane</keyword>
<evidence type="ECO:0000256" key="3">
    <source>
        <dbReference type="ARBA" id="ARBA00022692"/>
    </source>
</evidence>
<comment type="caution">
    <text evidence="7">The sequence shown here is derived from an EMBL/GenBank/DDBJ whole genome shotgun (WGS) entry which is preliminary data.</text>
</comment>
<dbReference type="EMBL" id="JAXLQG010000014">
    <property type="protein sequence ID" value="KAK5532977.1"/>
    <property type="molecule type" value="Genomic_DNA"/>
</dbReference>
<feature type="transmembrane region" description="Helical" evidence="6">
    <location>
        <begin position="139"/>
        <end position="157"/>
    </location>
</feature>
<evidence type="ECO:0000256" key="2">
    <source>
        <dbReference type="ARBA" id="ARBA00022448"/>
    </source>
</evidence>
<feature type="transmembrane region" description="Helical" evidence="6">
    <location>
        <begin position="343"/>
        <end position="363"/>
    </location>
</feature>
<sequence>MEKNDIEYHNTPFPEHVEKPDTALAVAGSELHSEKTKAERRLVLKADFVILPLCAITWWVTYLDRNSIGNARVMGLQKDLNMTGDQFYNCLSMFCELYFRTYPHIKGDRWLMLGAVVGYIIFLFPANLTSRIFRPNRSVGGAAICFGAILCGMAEARNYATVLALRIMLGCAQAYVQFLTVYISLWYKRDEVAFRTGIFFSCATISGSFGGLIAYSIEKHLSLEKTGRAPWSWLFIIEGVLAIGIGILVITLLPRLPDDLQKRGKKHWLFTKEEIDLAAKRFASYNTAHEGVKPKQLLELLKDPKSHLLAISQGACVLGVGVVGSFMPTFISGFGFSAVNTQLFTTIPYACAFCLVLINGYLSDRLNKKWPFLLTYFALGCLGYILLLTVKVRGVQIFAACLITSSCYTCILLTPVWININTVGFTKRGCSWAYAELYGLTWSIMGTRIYDNPPRFIKGHATVLSLNVLACGTVLAAYFYMKGINKKKERIEKEYAERGEVHPHIAHGTTLDEVGEGHIGFRYAL</sequence>
<keyword evidence="8" id="KW-1185">Reference proteome</keyword>
<keyword evidence="3 6" id="KW-0812">Transmembrane</keyword>
<feature type="transmembrane region" description="Helical" evidence="6">
    <location>
        <begin position="197"/>
        <end position="217"/>
    </location>
</feature>
<name>A0AAV9Q0T8_9PEZI</name>
<accession>A0AAV9Q0T8</accession>
<feature type="transmembrane region" description="Helical" evidence="6">
    <location>
        <begin position="432"/>
        <end position="450"/>
    </location>
</feature>
<feature type="transmembrane region" description="Helical" evidence="6">
    <location>
        <begin position="229"/>
        <end position="253"/>
    </location>
</feature>
<evidence type="ECO:0008006" key="9">
    <source>
        <dbReference type="Google" id="ProtNLM"/>
    </source>
</evidence>
<feature type="transmembrane region" description="Helical" evidence="6">
    <location>
        <begin position="308"/>
        <end position="331"/>
    </location>
</feature>
<dbReference type="GO" id="GO:0022857">
    <property type="term" value="F:transmembrane transporter activity"/>
    <property type="evidence" value="ECO:0007669"/>
    <property type="project" value="InterPro"/>
</dbReference>
<feature type="transmembrane region" description="Helical" evidence="6">
    <location>
        <begin position="163"/>
        <end position="185"/>
    </location>
</feature>
<dbReference type="PANTHER" id="PTHR43791">
    <property type="entry name" value="PERMEASE-RELATED"/>
    <property type="match status" value="1"/>
</dbReference>
<evidence type="ECO:0000256" key="4">
    <source>
        <dbReference type="ARBA" id="ARBA00022989"/>
    </source>
</evidence>
<comment type="subcellular location">
    <subcellularLocation>
        <location evidence="1">Membrane</location>
        <topology evidence="1">Multi-pass membrane protein</topology>
    </subcellularLocation>
</comment>
<feature type="transmembrane region" description="Helical" evidence="6">
    <location>
        <begin position="396"/>
        <end position="420"/>
    </location>
</feature>
<feature type="transmembrane region" description="Helical" evidence="6">
    <location>
        <begin position="110"/>
        <end position="127"/>
    </location>
</feature>
<organism evidence="7 8">
    <name type="scientific">Vermiconidia calcicola</name>
    <dbReference type="NCBI Taxonomy" id="1690605"/>
    <lineage>
        <taxon>Eukaryota</taxon>
        <taxon>Fungi</taxon>
        <taxon>Dikarya</taxon>
        <taxon>Ascomycota</taxon>
        <taxon>Pezizomycotina</taxon>
        <taxon>Dothideomycetes</taxon>
        <taxon>Dothideomycetidae</taxon>
        <taxon>Mycosphaerellales</taxon>
        <taxon>Extremaceae</taxon>
        <taxon>Vermiconidia</taxon>
    </lineage>
</organism>
<dbReference type="InterPro" id="IPR036259">
    <property type="entry name" value="MFS_trans_sf"/>
</dbReference>
<protein>
    <recommendedName>
        <fullName evidence="9">Major facilitator superfamily (MFS) profile domain-containing protein</fullName>
    </recommendedName>
</protein>
<dbReference type="AlphaFoldDB" id="A0AAV9Q0T8"/>